<dbReference type="EMBL" id="CABITT030000002">
    <property type="protein sequence ID" value="VVA95594.1"/>
    <property type="molecule type" value="Genomic_DNA"/>
</dbReference>
<gene>
    <name evidence="1" type="ORF">ANE_LOCUS6039</name>
</gene>
<comment type="caution">
    <text evidence="1">The sequence shown here is derived from an EMBL/GenBank/DDBJ whole genome shotgun (WGS) entry which is preliminary data.</text>
</comment>
<dbReference type="AlphaFoldDB" id="A0A565B3C8"/>
<keyword evidence="2" id="KW-1185">Reference proteome</keyword>
<accession>A0A565B3C8</accession>
<proteinExistence type="predicted"/>
<reference evidence="1" key="1">
    <citation type="submission" date="2019-07" db="EMBL/GenBank/DDBJ databases">
        <authorList>
            <person name="Dittberner H."/>
        </authorList>
    </citation>
    <scope>NUCLEOTIDE SEQUENCE [LARGE SCALE GENOMIC DNA]</scope>
</reference>
<organism evidence="1 2">
    <name type="scientific">Arabis nemorensis</name>
    <dbReference type="NCBI Taxonomy" id="586526"/>
    <lineage>
        <taxon>Eukaryota</taxon>
        <taxon>Viridiplantae</taxon>
        <taxon>Streptophyta</taxon>
        <taxon>Embryophyta</taxon>
        <taxon>Tracheophyta</taxon>
        <taxon>Spermatophyta</taxon>
        <taxon>Magnoliopsida</taxon>
        <taxon>eudicotyledons</taxon>
        <taxon>Gunneridae</taxon>
        <taxon>Pentapetalae</taxon>
        <taxon>rosids</taxon>
        <taxon>malvids</taxon>
        <taxon>Brassicales</taxon>
        <taxon>Brassicaceae</taxon>
        <taxon>Arabideae</taxon>
        <taxon>Arabis</taxon>
    </lineage>
</organism>
<evidence type="ECO:0000313" key="2">
    <source>
        <dbReference type="Proteomes" id="UP000489600"/>
    </source>
</evidence>
<evidence type="ECO:0000313" key="1">
    <source>
        <dbReference type="EMBL" id="VVA95594.1"/>
    </source>
</evidence>
<dbReference type="Proteomes" id="UP000489600">
    <property type="component" value="Unassembled WGS sequence"/>
</dbReference>
<sequence length="112" mass="13007">MGPQHWKIEPRSFMRLQNLLEKLLEMMSDERPSMDQKVESEPLVTFQNHLEVAFQSVLSALVGLSLIHRFRKTNYFVGIADVGEVSNPQVISNHNVHMVAKYISALFIFFFR</sequence>
<protein>
    <submittedName>
        <fullName evidence="1">Uncharacterized protein</fullName>
    </submittedName>
</protein>
<name>A0A565B3C8_9BRAS</name>